<dbReference type="Pfam" id="PF05175">
    <property type="entry name" value="MTS"/>
    <property type="match status" value="1"/>
</dbReference>
<evidence type="ECO:0000259" key="3">
    <source>
        <dbReference type="Pfam" id="PF05175"/>
    </source>
</evidence>
<gene>
    <name evidence="5" type="ORF">D1866_11470</name>
    <name evidence="4" type="ORF">GFB69_02910</name>
</gene>
<dbReference type="AlphaFoldDB" id="A0A650CXD3"/>
<protein>
    <submittedName>
        <fullName evidence="5">Methyltransferase</fullName>
    </submittedName>
</protein>
<dbReference type="EMBL" id="CP045482">
    <property type="protein sequence ID" value="QGR22524.1"/>
    <property type="molecule type" value="Genomic_DNA"/>
</dbReference>
<evidence type="ECO:0000313" key="4">
    <source>
        <dbReference type="EMBL" id="MQL54729.1"/>
    </source>
</evidence>
<sequence>MREFYIVNDVVDGIPLSLVSHPGLFSKKKIDLGTRTFLENLIIPQQGTVVDLGCGYGVIGIFIALKNENLKVYMLDINPLAIATAKMNVERYNLQNRVIVMKSDVLSALQEKVDAIYSNPPLSKGVDFLQKFAEQSAEKLKKGGFIQIVVYKGENNVIKIFSNYFSDIKVIKRSKGYSIIVVNN</sequence>
<dbReference type="RefSeq" id="WP_152939994.1">
    <property type="nucleotide sequence ID" value="NZ_CP045482.1"/>
</dbReference>
<evidence type="ECO:0000256" key="1">
    <source>
        <dbReference type="ARBA" id="ARBA00022603"/>
    </source>
</evidence>
<keyword evidence="6" id="KW-1185">Reference proteome</keyword>
<dbReference type="CDD" id="cd02440">
    <property type="entry name" value="AdoMet_MTases"/>
    <property type="match status" value="1"/>
</dbReference>
<dbReference type="GO" id="GO:0008757">
    <property type="term" value="F:S-adenosylmethionine-dependent methyltransferase activity"/>
    <property type="evidence" value="ECO:0007669"/>
    <property type="project" value="InterPro"/>
</dbReference>
<dbReference type="InterPro" id="IPR046977">
    <property type="entry name" value="RsmC/RlmG"/>
</dbReference>
<dbReference type="KEGG" id="aamb:D1866_11470"/>
<dbReference type="InterPro" id="IPR029063">
    <property type="entry name" value="SAM-dependent_MTases_sf"/>
</dbReference>
<accession>A0A650CXD3</accession>
<organism evidence="5 6">
    <name type="scientific">Acidianus ambivalens</name>
    <name type="common">Desulfurolobus ambivalens</name>
    <dbReference type="NCBI Taxonomy" id="2283"/>
    <lineage>
        <taxon>Archaea</taxon>
        <taxon>Thermoproteota</taxon>
        <taxon>Thermoprotei</taxon>
        <taxon>Sulfolobales</taxon>
        <taxon>Sulfolobaceae</taxon>
        <taxon>Acidianus</taxon>
    </lineage>
</organism>
<dbReference type="PANTHER" id="PTHR47816:SF4">
    <property type="entry name" value="RIBOSOMAL RNA SMALL SUBUNIT METHYLTRANSFERASE C"/>
    <property type="match status" value="1"/>
</dbReference>
<dbReference type="Proteomes" id="UP000426328">
    <property type="component" value="Chromosome"/>
</dbReference>
<feature type="domain" description="Methyltransferase small" evidence="3">
    <location>
        <begin position="17"/>
        <end position="180"/>
    </location>
</feature>
<reference evidence="5 6" key="2">
    <citation type="submission" date="2019-10" db="EMBL/GenBank/DDBJ databases">
        <title>Genome Sequences from Six Type Strain Members of the Archaeal Family Sulfolobaceae: Acidianus ambivalens, Acidianus infernus, Metallosphaera prunae, Stygiolobus azoricus, Sulfolobus metallicus, and Sulfurisphaera ohwakuensis.</title>
        <authorList>
            <person name="Counts J.A."/>
            <person name="Kelly R.M."/>
        </authorList>
    </citation>
    <scope>NUCLEOTIDE SEQUENCE [LARGE SCALE GENOMIC DNA]</scope>
    <source>
        <strain evidence="5 6">LEI 10</strain>
    </source>
</reference>
<dbReference type="GO" id="GO:0032259">
    <property type="term" value="P:methylation"/>
    <property type="evidence" value="ECO:0007669"/>
    <property type="project" value="UniProtKB-KW"/>
</dbReference>
<dbReference type="Proteomes" id="UP000474054">
    <property type="component" value="Unassembled WGS sequence"/>
</dbReference>
<reference evidence="4 7" key="1">
    <citation type="submission" date="2019-10" db="EMBL/GenBank/DDBJ databases">
        <title>Comparative genomics of sulfur disproportionating microorganisms.</title>
        <authorList>
            <person name="Ward L.M."/>
            <person name="Bertran E."/>
            <person name="Johnston D."/>
        </authorList>
    </citation>
    <scope>NUCLEOTIDE SEQUENCE [LARGE SCALE GENOMIC DNA]</scope>
    <source>
        <strain evidence="4 7">DSM 3772</strain>
    </source>
</reference>
<keyword evidence="1 5" id="KW-0489">Methyltransferase</keyword>
<dbReference type="PANTHER" id="PTHR47816">
    <property type="entry name" value="RIBOSOMAL RNA SMALL SUBUNIT METHYLTRANSFERASE C"/>
    <property type="match status" value="1"/>
</dbReference>
<keyword evidence="2 5" id="KW-0808">Transferase</keyword>
<name>A0A650CXD3_ACIAM</name>
<proteinExistence type="predicted"/>
<dbReference type="Gene3D" id="3.40.50.150">
    <property type="entry name" value="Vaccinia Virus protein VP39"/>
    <property type="match status" value="1"/>
</dbReference>
<evidence type="ECO:0000313" key="7">
    <source>
        <dbReference type="Proteomes" id="UP000474054"/>
    </source>
</evidence>
<evidence type="ECO:0000256" key="2">
    <source>
        <dbReference type="ARBA" id="ARBA00022679"/>
    </source>
</evidence>
<dbReference type="SUPFAM" id="SSF53335">
    <property type="entry name" value="S-adenosyl-L-methionine-dependent methyltransferases"/>
    <property type="match status" value="1"/>
</dbReference>
<evidence type="ECO:0000313" key="6">
    <source>
        <dbReference type="Proteomes" id="UP000426328"/>
    </source>
</evidence>
<evidence type="ECO:0000313" key="5">
    <source>
        <dbReference type="EMBL" id="QGR22524.1"/>
    </source>
</evidence>
<dbReference type="GeneID" id="42780358"/>
<dbReference type="InterPro" id="IPR007848">
    <property type="entry name" value="Small_mtfrase_dom"/>
</dbReference>
<dbReference type="EMBL" id="WHYS01000001">
    <property type="protein sequence ID" value="MQL54729.1"/>
    <property type="molecule type" value="Genomic_DNA"/>
</dbReference>